<sequence length="39" mass="4331">MSSSPDQPQIHLNTHPISSTEIMKCLKHPSSDNILSRSI</sequence>
<protein>
    <submittedName>
        <fullName evidence="2">Uncharacterized protein</fullName>
    </submittedName>
</protein>
<dbReference type="InParanoid" id="F6H1Q3"/>
<reference evidence="3" key="1">
    <citation type="journal article" date="2007" name="Nature">
        <title>The grapevine genome sequence suggests ancestral hexaploidization in major angiosperm phyla.</title>
        <authorList>
            <consortium name="The French-Italian Public Consortium for Grapevine Genome Characterization."/>
            <person name="Jaillon O."/>
            <person name="Aury J.-M."/>
            <person name="Noel B."/>
            <person name="Policriti A."/>
            <person name="Clepet C."/>
            <person name="Casagrande A."/>
            <person name="Choisne N."/>
            <person name="Aubourg S."/>
            <person name="Vitulo N."/>
            <person name="Jubin C."/>
            <person name="Vezzi A."/>
            <person name="Legeai F."/>
            <person name="Hugueney P."/>
            <person name="Dasilva C."/>
            <person name="Horner D."/>
            <person name="Mica E."/>
            <person name="Jublot D."/>
            <person name="Poulain J."/>
            <person name="Bruyere C."/>
            <person name="Billault A."/>
            <person name="Segurens B."/>
            <person name="Gouyvenoux M."/>
            <person name="Ugarte E."/>
            <person name="Cattonaro F."/>
            <person name="Anthouard V."/>
            <person name="Vico V."/>
            <person name="Del Fabbro C."/>
            <person name="Alaux M."/>
            <person name="Di Gaspero G."/>
            <person name="Dumas V."/>
            <person name="Felice N."/>
            <person name="Paillard S."/>
            <person name="Juman I."/>
            <person name="Moroldo M."/>
            <person name="Scalabrin S."/>
            <person name="Canaguier A."/>
            <person name="Le Clainche I."/>
            <person name="Malacrida G."/>
            <person name="Durand E."/>
            <person name="Pesole G."/>
            <person name="Laucou V."/>
            <person name="Chatelet P."/>
            <person name="Merdinoglu D."/>
            <person name="Delledonne M."/>
            <person name="Pezzotti M."/>
            <person name="Lecharny A."/>
            <person name="Scarpelli C."/>
            <person name="Artiguenave F."/>
            <person name="Pe M.E."/>
            <person name="Valle G."/>
            <person name="Morgante M."/>
            <person name="Caboche M."/>
            <person name="Adam-Blondon A.-F."/>
            <person name="Weissenbach J."/>
            <person name="Quetier F."/>
            <person name="Wincker P."/>
        </authorList>
    </citation>
    <scope>NUCLEOTIDE SEQUENCE [LARGE SCALE GENOMIC DNA]</scope>
    <source>
        <strain evidence="3">cv. Pinot noir / PN40024</strain>
    </source>
</reference>
<feature type="compositionally biased region" description="Polar residues" evidence="1">
    <location>
        <begin position="1"/>
        <end position="21"/>
    </location>
</feature>
<evidence type="ECO:0000313" key="2">
    <source>
        <dbReference type="EMBL" id="CCB46122.1"/>
    </source>
</evidence>
<feature type="region of interest" description="Disordered" evidence="1">
    <location>
        <begin position="1"/>
        <end position="39"/>
    </location>
</feature>
<dbReference type="Proteomes" id="UP000009183">
    <property type="component" value="Chromosome 12"/>
</dbReference>
<dbReference type="EMBL" id="FN595228">
    <property type="protein sequence ID" value="CCB46122.1"/>
    <property type="molecule type" value="Genomic_DNA"/>
</dbReference>
<organism evidence="2 3">
    <name type="scientific">Vitis vinifera</name>
    <name type="common">Grape</name>
    <dbReference type="NCBI Taxonomy" id="29760"/>
    <lineage>
        <taxon>Eukaryota</taxon>
        <taxon>Viridiplantae</taxon>
        <taxon>Streptophyta</taxon>
        <taxon>Embryophyta</taxon>
        <taxon>Tracheophyta</taxon>
        <taxon>Spermatophyta</taxon>
        <taxon>Magnoliopsida</taxon>
        <taxon>eudicotyledons</taxon>
        <taxon>Gunneridae</taxon>
        <taxon>Pentapetalae</taxon>
        <taxon>rosids</taxon>
        <taxon>Vitales</taxon>
        <taxon>Vitaceae</taxon>
        <taxon>Viteae</taxon>
        <taxon>Vitis</taxon>
    </lineage>
</organism>
<keyword evidence="3" id="KW-1185">Reference proteome</keyword>
<name>F6H1Q3_VITVI</name>
<dbReference type="HOGENOM" id="CLU_3321035_0_0_1"/>
<evidence type="ECO:0000313" key="3">
    <source>
        <dbReference type="Proteomes" id="UP000009183"/>
    </source>
</evidence>
<dbReference type="PaxDb" id="29760-VIT_12s0055g00120.t01"/>
<accession>F6H1Q3</accession>
<gene>
    <name evidence="2" type="ordered locus">VIT_12s0055g00120</name>
</gene>
<proteinExistence type="predicted"/>
<dbReference type="AlphaFoldDB" id="F6H1Q3"/>
<evidence type="ECO:0000256" key="1">
    <source>
        <dbReference type="SAM" id="MobiDB-lite"/>
    </source>
</evidence>